<dbReference type="Pfam" id="PF02639">
    <property type="entry name" value="DUF188"/>
    <property type="match status" value="1"/>
</dbReference>
<reference evidence="3 4" key="1">
    <citation type="submission" date="2017-01" db="EMBL/GenBank/DDBJ databases">
        <title>Draft genome sequence of Bacillus oleronius.</title>
        <authorList>
            <person name="Allam M."/>
        </authorList>
    </citation>
    <scope>NUCLEOTIDE SEQUENCE [LARGE SCALE GENOMIC DNA]</scope>
    <source>
        <strain evidence="3 4">DSM 9356</strain>
    </source>
</reference>
<name>A0A8E2I942_9BACI</name>
<evidence type="ECO:0000313" key="4">
    <source>
        <dbReference type="Proteomes" id="UP000189761"/>
    </source>
</evidence>
<sequence length="155" mass="17815">MITNTERNESIIFVDADACPVKSEIIFLAKKYKMLYYFIASYAHQTKNSDATWIYVDPYKESADLFIMNHVKENDIVITQDIGLASLVLPKKVRAISPRGKEYVEESIATALDFRFLAAKARRQGKYEKGPKAFTKSDRKSFLYTLEEILSKNVK</sequence>
<dbReference type="PANTHER" id="PTHR35146:SF1">
    <property type="entry name" value="UPF0178 PROTEIN YAII"/>
    <property type="match status" value="1"/>
</dbReference>
<dbReference type="CDD" id="cd18720">
    <property type="entry name" value="PIN_YqxD-like"/>
    <property type="match status" value="1"/>
</dbReference>
<dbReference type="NCBIfam" id="NF001095">
    <property type="entry name" value="PRK00124.1"/>
    <property type="match status" value="1"/>
</dbReference>
<comment type="similarity">
    <text evidence="1 2">Belongs to the UPF0178 family.</text>
</comment>
<gene>
    <name evidence="3" type="ORF">BWZ43_07845</name>
</gene>
<dbReference type="RefSeq" id="WP_071976194.1">
    <property type="nucleotide sequence ID" value="NZ_CP080028.1"/>
</dbReference>
<dbReference type="Proteomes" id="UP000189761">
    <property type="component" value="Unassembled WGS sequence"/>
</dbReference>
<dbReference type="InterPro" id="IPR003791">
    <property type="entry name" value="UPF0178"/>
</dbReference>
<organism evidence="3 4">
    <name type="scientific">Heyndrickxia oleronia</name>
    <dbReference type="NCBI Taxonomy" id="38875"/>
    <lineage>
        <taxon>Bacteria</taxon>
        <taxon>Bacillati</taxon>
        <taxon>Bacillota</taxon>
        <taxon>Bacilli</taxon>
        <taxon>Bacillales</taxon>
        <taxon>Bacillaceae</taxon>
        <taxon>Heyndrickxia</taxon>
    </lineage>
</organism>
<evidence type="ECO:0000313" key="3">
    <source>
        <dbReference type="EMBL" id="OOP68882.1"/>
    </source>
</evidence>
<accession>A0A8E2I942</accession>
<keyword evidence="4" id="KW-1185">Reference proteome</keyword>
<protein>
    <recommendedName>
        <fullName evidence="2">UPF0178 protein BWZ43_07845</fullName>
    </recommendedName>
</protein>
<evidence type="ECO:0000256" key="2">
    <source>
        <dbReference type="HAMAP-Rule" id="MF_00489"/>
    </source>
</evidence>
<dbReference type="HAMAP" id="MF_00489">
    <property type="entry name" value="UPF0178"/>
    <property type="match status" value="1"/>
</dbReference>
<dbReference type="AlphaFoldDB" id="A0A8E2I942"/>
<dbReference type="PANTHER" id="PTHR35146">
    <property type="entry name" value="UPF0178 PROTEIN YAII"/>
    <property type="match status" value="1"/>
</dbReference>
<proteinExistence type="inferred from homology"/>
<comment type="caution">
    <text evidence="3">The sequence shown here is derived from an EMBL/GenBank/DDBJ whole genome shotgun (WGS) entry which is preliminary data.</text>
</comment>
<dbReference type="EMBL" id="MTLA01000074">
    <property type="protein sequence ID" value="OOP68882.1"/>
    <property type="molecule type" value="Genomic_DNA"/>
</dbReference>
<evidence type="ECO:0000256" key="1">
    <source>
        <dbReference type="ARBA" id="ARBA00008522"/>
    </source>
</evidence>